<dbReference type="SUPFAM" id="SSF52266">
    <property type="entry name" value="SGNH hydrolase"/>
    <property type="match status" value="1"/>
</dbReference>
<accession>A0A1S9P8Z8</accession>
<dbReference type="AlphaFoldDB" id="A0A1S9P8Z8"/>
<dbReference type="RefSeq" id="WP_078350743.1">
    <property type="nucleotide sequence ID" value="NZ_MBTF01000036.1"/>
</dbReference>
<evidence type="ECO:0000313" key="2">
    <source>
        <dbReference type="Proteomes" id="UP000189739"/>
    </source>
</evidence>
<keyword evidence="2" id="KW-1185">Reference proteome</keyword>
<dbReference type="GO" id="GO:0016788">
    <property type="term" value="F:hydrolase activity, acting on ester bonds"/>
    <property type="evidence" value="ECO:0007669"/>
    <property type="project" value="UniProtKB-ARBA"/>
</dbReference>
<comment type="caution">
    <text evidence="1">The sequence shown here is derived from an EMBL/GenBank/DDBJ whole genome shotgun (WGS) entry which is preliminary data.</text>
</comment>
<dbReference type="Gene3D" id="3.40.50.1110">
    <property type="entry name" value="SGNH hydrolase"/>
    <property type="match status" value="1"/>
</dbReference>
<evidence type="ECO:0000313" key="1">
    <source>
        <dbReference type="EMBL" id="OOQ57446.1"/>
    </source>
</evidence>
<dbReference type="OrthoDB" id="869432at2"/>
<name>A0A1S9P8Z8_9SPHI</name>
<dbReference type="Proteomes" id="UP000189739">
    <property type="component" value="Unassembled WGS sequence"/>
</dbReference>
<organism evidence="1 2">
    <name type="scientific">Mucilaginibacter pedocola</name>
    <dbReference type="NCBI Taxonomy" id="1792845"/>
    <lineage>
        <taxon>Bacteria</taxon>
        <taxon>Pseudomonadati</taxon>
        <taxon>Bacteroidota</taxon>
        <taxon>Sphingobacteriia</taxon>
        <taxon>Sphingobacteriales</taxon>
        <taxon>Sphingobacteriaceae</taxon>
        <taxon>Mucilaginibacter</taxon>
    </lineage>
</organism>
<dbReference type="InterPro" id="IPR036514">
    <property type="entry name" value="SGNH_hydro_sf"/>
</dbReference>
<gene>
    <name evidence="1" type="ORF">BC343_15235</name>
</gene>
<proteinExistence type="predicted"/>
<sequence>MGVFFKKLAAFFVISLLLAFAWQWVIDSGLRKSAYSENYKEWYDIYNGNIKADIIFQGSSRARAHFSPYAFENAFKLDAYNLGINASSFSMQQYRFKEFLKYNKKPRYLIQAVDHLLLGSPGYVDNAQFIPYLNKGVINELQGQIIYGYTDLYLPLYKYHSSPGAAATGIHNFLNKSVADNGTYRGFMSYQGEYDPAAMNAFLHKYPHGTDTALPTAAEYQNFVDFIQYCKKENITLILVWTPTLNRYQNLVHKREAVTNMYKALAKKYRLSYLDYSKLPICNDSTMFHDYFHLNNTGVEIFNKQLTEDLKSIIR</sequence>
<protein>
    <submittedName>
        <fullName evidence="1">Uncharacterized protein</fullName>
    </submittedName>
</protein>
<dbReference type="STRING" id="1792845.BC343_15235"/>
<reference evidence="1 2" key="1">
    <citation type="submission" date="2016-07" db="EMBL/GenBank/DDBJ databases">
        <title>Genomic analysis of zinc-resistant bacterium Mucilaginibacter pedocola TBZ30.</title>
        <authorList>
            <person name="Huang J."/>
            <person name="Tang J."/>
        </authorList>
    </citation>
    <scope>NUCLEOTIDE SEQUENCE [LARGE SCALE GENOMIC DNA]</scope>
    <source>
        <strain evidence="1 2">TBZ30</strain>
    </source>
</reference>
<dbReference type="EMBL" id="MBTF01000036">
    <property type="protein sequence ID" value="OOQ57446.1"/>
    <property type="molecule type" value="Genomic_DNA"/>
</dbReference>